<evidence type="ECO:0000256" key="10">
    <source>
        <dbReference type="RuleBase" id="RU363118"/>
    </source>
</evidence>
<evidence type="ECO:0000256" key="9">
    <source>
        <dbReference type="ARBA" id="ARBA00023311"/>
    </source>
</evidence>
<name>A0AA49EAW4_9NIDO</name>
<comment type="function">
    <text evidence="10">Component of the viral envelope that plays a central role in virus morphogenesis and assembly via its interactions with other viral proteins.</text>
</comment>
<evidence type="ECO:0000256" key="3">
    <source>
        <dbReference type="ARBA" id="ARBA00022844"/>
    </source>
</evidence>
<evidence type="ECO:0000256" key="7">
    <source>
        <dbReference type="ARBA" id="ARBA00023136"/>
    </source>
</evidence>
<dbReference type="GO" id="GO:0016020">
    <property type="term" value="C:membrane"/>
    <property type="evidence" value="ECO:0007669"/>
    <property type="project" value="InterPro"/>
</dbReference>
<evidence type="ECO:0000256" key="1">
    <source>
        <dbReference type="ARBA" id="ARBA00022692"/>
    </source>
</evidence>
<accession>A0AA49EAW4</accession>
<keyword evidence="5 10" id="KW-0261">Viral envelope protein</keyword>
<comment type="subunit">
    <text evidence="10">Homomultimer. Interacts with envelope E protein in the budding compartment of the host cell, which is located between endoplasmic reticulum and the Golgi complex. Forms a complex with HE and S proteins. Interacts with nucleocapsid N protein. This interaction probably participates in RNA packaging into the virus.</text>
</comment>
<dbReference type="InterPro" id="IPR002574">
    <property type="entry name" value="M_CoV"/>
</dbReference>
<gene>
    <name evidence="10 13" type="primary">M</name>
</gene>
<organism evidence="13">
    <name type="scientific">Bat Coronavirus PaGX17</name>
    <dbReference type="NCBI Taxonomy" id="3018870"/>
    <lineage>
        <taxon>Viruses</taxon>
        <taxon>Riboviria</taxon>
        <taxon>Orthornavirae</taxon>
        <taxon>Pisuviricota</taxon>
        <taxon>Pisoniviricetes</taxon>
        <taxon>Nidovirales</taxon>
        <taxon>Cornidovirineae</taxon>
        <taxon>Coronaviridae</taxon>
        <taxon>Orthocoronavirinae</taxon>
    </lineage>
</organism>
<evidence type="ECO:0000313" key="13">
    <source>
        <dbReference type="EMBL" id="WCC62325.1"/>
    </source>
</evidence>
<keyword evidence="9 10" id="KW-0468">Viral matrix protein</keyword>
<feature type="transmembrane region" description="Helical" evidence="10">
    <location>
        <begin position="56"/>
        <end position="75"/>
    </location>
</feature>
<evidence type="ECO:0000313" key="12">
    <source>
        <dbReference type="EMBL" id="WCC62319.1"/>
    </source>
</evidence>
<feature type="transmembrane region" description="Helical" evidence="10">
    <location>
        <begin position="26"/>
        <end position="44"/>
    </location>
</feature>
<evidence type="ECO:0000256" key="8">
    <source>
        <dbReference type="ARBA" id="ARBA00023180"/>
    </source>
</evidence>
<evidence type="ECO:0000256" key="4">
    <source>
        <dbReference type="ARBA" id="ARBA00022870"/>
    </source>
</evidence>
<proteinExistence type="inferred from homology"/>
<feature type="transmembrane region" description="Helical" evidence="10">
    <location>
        <begin position="81"/>
        <end position="103"/>
    </location>
</feature>
<dbReference type="HAMAP" id="MF_04201">
    <property type="entry name" value="ALPHA_CORONA_M"/>
    <property type="match status" value="1"/>
</dbReference>
<dbReference type="GO" id="GO:0055036">
    <property type="term" value="C:virion membrane"/>
    <property type="evidence" value="ECO:0007669"/>
    <property type="project" value="UniProtKB-SubCell"/>
</dbReference>
<reference evidence="13" key="1">
    <citation type="submission" date="2023-01" db="EMBL/GenBank/DDBJ databases">
        <title>Panoramic Analysis of Coronaviruses Carried by Representative Bat Species in Southern China to Better Understand the Coronavirus Sphere.</title>
        <authorList>
            <person name="Han Y."/>
            <person name="Xu P."/>
            <person name="Wang Y."/>
            <person name="Zhao W."/>
            <person name="Wang J."/>
            <person name="Jin Q."/>
            <person name="Wu Z."/>
        </authorList>
    </citation>
    <scope>NUCLEOTIDE SEQUENCE</scope>
    <source>
        <strain evidence="11">BtPa-AlphaCoV/GX2017-Q103</strain>
        <strain evidence="12">BtPa-AlphaCoV/GX2017-Q107</strain>
        <strain evidence="13">BtPa-AlphaCoV/GX2017-Q108</strain>
    </source>
</reference>
<dbReference type="Pfam" id="PF01635">
    <property type="entry name" value="CoV_M"/>
    <property type="match status" value="1"/>
</dbReference>
<dbReference type="CDD" id="cd21564">
    <property type="entry name" value="alphaCoV_M"/>
    <property type="match status" value="1"/>
</dbReference>
<evidence type="ECO:0000256" key="6">
    <source>
        <dbReference type="ARBA" id="ARBA00022989"/>
    </source>
</evidence>
<keyword evidence="1 10" id="KW-0812">Transmembrane</keyword>
<keyword evidence="7 10" id="KW-0472">Membrane</keyword>
<dbReference type="InterPro" id="IPR042551">
    <property type="entry name" value="ALPHA_CORONA_M"/>
</dbReference>
<dbReference type="EMBL" id="OQ175128">
    <property type="protein sequence ID" value="WCC62325.1"/>
    <property type="molecule type" value="Genomic_RNA"/>
</dbReference>
<dbReference type="GO" id="GO:0044178">
    <property type="term" value="C:host cell Golgi membrane"/>
    <property type="evidence" value="ECO:0007669"/>
    <property type="project" value="UniProtKB-SubCell"/>
</dbReference>
<comment type="subcellular location">
    <subcellularLocation>
        <location evidence="10">Host Golgi apparatus membrane</location>
        <topology evidence="10">Multi-pass membrane protein</topology>
    </subcellularLocation>
    <subcellularLocation>
        <location evidence="10">Virion membrane</location>
        <topology evidence="10">Multi-pass membrane protein</topology>
    </subcellularLocation>
</comment>
<keyword evidence="2 10" id="KW-1040">Host Golgi apparatus</keyword>
<keyword evidence="8" id="KW-0325">Glycoprotein</keyword>
<keyword evidence="4 10" id="KW-1043">Host membrane</keyword>
<protein>
    <recommendedName>
        <fullName evidence="10">Membrane protein</fullName>
        <shortName evidence="10">M protein</shortName>
    </recommendedName>
    <alternativeName>
        <fullName evidence="10">E1 glycoprotein</fullName>
    </alternativeName>
    <alternativeName>
        <fullName evidence="10">Matrix glycoprotein</fullName>
    </alternativeName>
    <alternativeName>
        <fullName evidence="10">Membrane glycoprotein</fullName>
    </alternativeName>
</protein>
<evidence type="ECO:0000256" key="5">
    <source>
        <dbReference type="ARBA" id="ARBA00022879"/>
    </source>
</evidence>
<dbReference type="EMBL" id="OQ175123">
    <property type="protein sequence ID" value="WCC62295.1"/>
    <property type="molecule type" value="Genomic_RNA"/>
</dbReference>
<sequence>MSKRKMSDNSTIPVDEVVTHLRNWNFSWNVILTIFLVVFQYGNFKYSRLLYGLKMLVLWILWPTVFALSVFDAYVTFNVNWVMFAFSILMACITLVLWVMYFVNSFRLYRRTQSFWAFNPETDAIITLNVFGRTVAIPVIVAPTGITLTVLNGQLLAEGYKVANGVQVGQLPSYVSVAKPTTTIVYQRVSRSINVKSNTGWAFYVRAKNGDFSAVATDNETMSEKERLLHLV</sequence>
<dbReference type="GO" id="GO:0019031">
    <property type="term" value="C:viral envelope"/>
    <property type="evidence" value="ECO:0007669"/>
    <property type="project" value="UniProtKB-KW"/>
</dbReference>
<dbReference type="GO" id="GO:0039660">
    <property type="term" value="F:structural constituent of virion"/>
    <property type="evidence" value="ECO:0007669"/>
    <property type="project" value="UniProtKB-KW"/>
</dbReference>
<keyword evidence="6 10" id="KW-1133">Transmembrane helix</keyword>
<dbReference type="PROSITE" id="PS51927">
    <property type="entry name" value="COV_M"/>
    <property type="match status" value="1"/>
</dbReference>
<evidence type="ECO:0000256" key="2">
    <source>
        <dbReference type="ARBA" id="ARBA00022812"/>
    </source>
</evidence>
<dbReference type="EMBL" id="OQ175127">
    <property type="protein sequence ID" value="WCC62319.1"/>
    <property type="molecule type" value="Genomic_RNA"/>
</dbReference>
<keyword evidence="3 10" id="KW-0946">Virion</keyword>
<evidence type="ECO:0000313" key="11">
    <source>
        <dbReference type="EMBL" id="WCC62295.1"/>
    </source>
</evidence>